<evidence type="ECO:0000256" key="4">
    <source>
        <dbReference type="ARBA" id="ARBA00022475"/>
    </source>
</evidence>
<evidence type="ECO:0000256" key="5">
    <source>
        <dbReference type="ARBA" id="ARBA00022692"/>
    </source>
</evidence>
<dbReference type="NCBIfam" id="TIGR00797">
    <property type="entry name" value="matE"/>
    <property type="match status" value="1"/>
</dbReference>
<comment type="subcellular location">
    <subcellularLocation>
        <location evidence="1">Cell membrane</location>
        <topology evidence="1">Multi-pass membrane protein</topology>
    </subcellularLocation>
</comment>
<dbReference type="GO" id="GO:0006811">
    <property type="term" value="P:monoatomic ion transport"/>
    <property type="evidence" value="ECO:0007669"/>
    <property type="project" value="UniProtKB-KW"/>
</dbReference>
<feature type="transmembrane region" description="Helical" evidence="10">
    <location>
        <begin position="382"/>
        <end position="401"/>
    </location>
</feature>
<dbReference type="PANTHER" id="PTHR43298">
    <property type="entry name" value="MULTIDRUG RESISTANCE PROTEIN NORM-RELATED"/>
    <property type="match status" value="1"/>
</dbReference>
<organism evidence="11 12">
    <name type="scientific">Sodaliphilus pleomorphus</name>
    <dbReference type="NCBI Taxonomy" id="2606626"/>
    <lineage>
        <taxon>Bacteria</taxon>
        <taxon>Pseudomonadati</taxon>
        <taxon>Bacteroidota</taxon>
        <taxon>Bacteroidia</taxon>
        <taxon>Bacteroidales</taxon>
        <taxon>Muribaculaceae</taxon>
        <taxon>Sodaliphilus</taxon>
    </lineage>
</organism>
<keyword evidence="5 10" id="KW-0812">Transmembrane</keyword>
<feature type="transmembrane region" description="Helical" evidence="10">
    <location>
        <begin position="407"/>
        <end position="432"/>
    </location>
</feature>
<evidence type="ECO:0000256" key="7">
    <source>
        <dbReference type="ARBA" id="ARBA00023065"/>
    </source>
</evidence>
<feature type="transmembrane region" description="Helical" evidence="10">
    <location>
        <begin position="235"/>
        <end position="257"/>
    </location>
</feature>
<name>A0A6L5XCE4_9BACT</name>
<feature type="transmembrane region" description="Helical" evidence="10">
    <location>
        <begin position="163"/>
        <end position="183"/>
    </location>
</feature>
<feature type="transmembrane region" description="Helical" evidence="10">
    <location>
        <begin position="129"/>
        <end position="151"/>
    </location>
</feature>
<dbReference type="GO" id="GO:0015297">
    <property type="term" value="F:antiporter activity"/>
    <property type="evidence" value="ECO:0007669"/>
    <property type="project" value="UniProtKB-KW"/>
</dbReference>
<evidence type="ECO:0000256" key="10">
    <source>
        <dbReference type="SAM" id="Phobius"/>
    </source>
</evidence>
<proteinExistence type="predicted"/>
<dbReference type="EMBL" id="VULT01000005">
    <property type="protein sequence ID" value="MSS16943.1"/>
    <property type="molecule type" value="Genomic_DNA"/>
</dbReference>
<comment type="caution">
    <text evidence="11">The sequence shown here is derived from an EMBL/GenBank/DDBJ whole genome shotgun (WGS) entry which is preliminary data.</text>
</comment>
<dbReference type="InterPro" id="IPR048279">
    <property type="entry name" value="MdtK-like"/>
</dbReference>
<keyword evidence="12" id="KW-1185">Reference proteome</keyword>
<dbReference type="Proteomes" id="UP000483362">
    <property type="component" value="Unassembled WGS sequence"/>
</dbReference>
<dbReference type="CDD" id="cd13138">
    <property type="entry name" value="MATE_yoeA_like"/>
    <property type="match status" value="1"/>
</dbReference>
<dbReference type="InterPro" id="IPR050222">
    <property type="entry name" value="MATE_MdtK"/>
</dbReference>
<gene>
    <name evidence="11" type="ORF">FYJ29_04060</name>
</gene>
<dbReference type="AlphaFoldDB" id="A0A6L5XCE4"/>
<feature type="transmembrane region" description="Helical" evidence="10">
    <location>
        <begin position="189"/>
        <end position="209"/>
    </location>
</feature>
<feature type="transmembrane region" description="Helical" evidence="10">
    <location>
        <begin position="308"/>
        <end position="329"/>
    </location>
</feature>
<evidence type="ECO:0000256" key="2">
    <source>
        <dbReference type="ARBA" id="ARBA00022448"/>
    </source>
</evidence>
<evidence type="ECO:0000313" key="11">
    <source>
        <dbReference type="EMBL" id="MSS16943.1"/>
    </source>
</evidence>
<evidence type="ECO:0000256" key="6">
    <source>
        <dbReference type="ARBA" id="ARBA00022989"/>
    </source>
</evidence>
<reference evidence="11 12" key="1">
    <citation type="submission" date="2019-08" db="EMBL/GenBank/DDBJ databases">
        <title>In-depth cultivation of the pig gut microbiome towards novel bacterial diversity and tailored functional studies.</title>
        <authorList>
            <person name="Wylensek D."/>
            <person name="Hitch T.C.A."/>
            <person name="Clavel T."/>
        </authorList>
    </citation>
    <scope>NUCLEOTIDE SEQUENCE [LARGE SCALE GENOMIC DNA]</scope>
    <source>
        <strain evidence="11 12">Oil-RF-744-WCA-WT-10</strain>
    </source>
</reference>
<keyword evidence="2" id="KW-0813">Transport</keyword>
<keyword evidence="4" id="KW-1003">Cell membrane</keyword>
<dbReference type="GO" id="GO:0005886">
    <property type="term" value="C:plasma membrane"/>
    <property type="evidence" value="ECO:0007669"/>
    <property type="project" value="UniProtKB-SubCell"/>
</dbReference>
<dbReference type="PIRSF" id="PIRSF006603">
    <property type="entry name" value="DinF"/>
    <property type="match status" value="1"/>
</dbReference>
<feature type="transmembrane region" description="Helical" evidence="10">
    <location>
        <begin position="344"/>
        <end position="361"/>
    </location>
</feature>
<protein>
    <recommendedName>
        <fullName evidence="9">Multidrug-efflux transporter</fullName>
    </recommendedName>
</protein>
<dbReference type="InterPro" id="IPR002528">
    <property type="entry name" value="MATE_fam"/>
</dbReference>
<dbReference type="PANTHER" id="PTHR43298:SF2">
    <property type="entry name" value="FMN_FAD EXPORTER YEEO-RELATED"/>
    <property type="match status" value="1"/>
</dbReference>
<feature type="transmembrane region" description="Helical" evidence="10">
    <location>
        <begin position="88"/>
        <end position="109"/>
    </location>
</feature>
<keyword evidence="6 10" id="KW-1133">Transmembrane helix</keyword>
<sequence>MLHGPLLKKILVFAMPLAASSILQQLFNSTDVAVVGQFSSHQALAAVGSNGPIINLIVSLLIGLSVGSNVVIANNIGAGNKAGVKRAAGTTMVVAAAGGLLMMIVGQFLARPMLELVDTPPDVIDLATLYLRILFCGMPLVTVYNFGAAILRSKGDTRRPLYILLLAGFINTGLNLVFVIVLHMSVAGVAIATVIANAVSALLVVRLLLHEEEPFRLRPGELGIDMGELKRIMRIGLPAGLQGMVFSISNVCLLSAINGFGSVASAGSAACLNFEMYSYFLINCCGAAATTFVGQNYAAGKLDRCHRVFAICMGLSVASCGLGVAIFTWQSGPCLSIFSTDRAVIAYGVTRMHWVLAWQWLASSYEIAGACMRGMGHSTQPALLTVFGTCILRLVWVFAVSPHYHDFGILLAAYPISWVITGTMVIWAYVVVARKARKRLTASLPALDK</sequence>
<feature type="transmembrane region" description="Helical" evidence="10">
    <location>
        <begin position="277"/>
        <end position="296"/>
    </location>
</feature>
<keyword evidence="7" id="KW-0406">Ion transport</keyword>
<keyword evidence="3" id="KW-0050">Antiport</keyword>
<dbReference type="Pfam" id="PF01554">
    <property type="entry name" value="MatE"/>
    <property type="match status" value="2"/>
</dbReference>
<dbReference type="GO" id="GO:0042910">
    <property type="term" value="F:xenobiotic transmembrane transporter activity"/>
    <property type="evidence" value="ECO:0007669"/>
    <property type="project" value="InterPro"/>
</dbReference>
<evidence type="ECO:0000256" key="9">
    <source>
        <dbReference type="ARBA" id="ARBA00031636"/>
    </source>
</evidence>
<evidence type="ECO:0000256" key="8">
    <source>
        <dbReference type="ARBA" id="ARBA00023136"/>
    </source>
</evidence>
<accession>A0A6L5XCE4</accession>
<feature type="transmembrane region" description="Helical" evidence="10">
    <location>
        <begin position="53"/>
        <end position="76"/>
    </location>
</feature>
<evidence type="ECO:0000313" key="12">
    <source>
        <dbReference type="Proteomes" id="UP000483362"/>
    </source>
</evidence>
<evidence type="ECO:0000256" key="3">
    <source>
        <dbReference type="ARBA" id="ARBA00022449"/>
    </source>
</evidence>
<keyword evidence="8 10" id="KW-0472">Membrane</keyword>
<evidence type="ECO:0000256" key="1">
    <source>
        <dbReference type="ARBA" id="ARBA00004651"/>
    </source>
</evidence>